<feature type="region of interest" description="Disordered" evidence="1">
    <location>
        <begin position="1"/>
        <end position="33"/>
    </location>
</feature>
<feature type="compositionally biased region" description="Low complexity" evidence="1">
    <location>
        <begin position="1"/>
        <end position="11"/>
    </location>
</feature>
<evidence type="ECO:0000313" key="2">
    <source>
        <dbReference type="EMBL" id="CAD7439113.1"/>
    </source>
</evidence>
<sequence length="268" mass="29697">MQSLPSFYPLSKPLPPSSPPLPPQPFPFGNGIGETVATSNLDADLNRVGPPRVYYPPPPSPGTLHRWVSRRPLDLSVPRSARGPAGLKAAEDGPDARQLQPSISLVPKWAEPSDIMGQYVFLIACEWLSDSSRFYFLISPNVLIKFNRSFCPADHMQDLCKNHFLQQLYRKIDGAVLQSQNERNLDCVITFQTHSILQRFMLRFDLLQLDCNDHLFIYDGAHAVGNYKPPPPLSSPTELVLTPPSLERSTDIDKATAGVSPPDLDLGG</sequence>
<name>A0A7R9EPW9_9NEOP</name>
<organism evidence="2">
    <name type="scientific">Timema bartmani</name>
    <dbReference type="NCBI Taxonomy" id="61472"/>
    <lineage>
        <taxon>Eukaryota</taxon>
        <taxon>Metazoa</taxon>
        <taxon>Ecdysozoa</taxon>
        <taxon>Arthropoda</taxon>
        <taxon>Hexapoda</taxon>
        <taxon>Insecta</taxon>
        <taxon>Pterygota</taxon>
        <taxon>Neoptera</taxon>
        <taxon>Polyneoptera</taxon>
        <taxon>Phasmatodea</taxon>
        <taxon>Timematodea</taxon>
        <taxon>Timematoidea</taxon>
        <taxon>Timematidae</taxon>
        <taxon>Timema</taxon>
    </lineage>
</organism>
<reference evidence="2" key="1">
    <citation type="submission" date="2020-11" db="EMBL/GenBank/DDBJ databases">
        <authorList>
            <person name="Tran Van P."/>
        </authorList>
    </citation>
    <scope>NUCLEOTIDE SEQUENCE</scope>
</reference>
<dbReference type="EMBL" id="OD564599">
    <property type="protein sequence ID" value="CAD7439113.1"/>
    <property type="molecule type" value="Genomic_DNA"/>
</dbReference>
<protein>
    <submittedName>
        <fullName evidence="2">Uncharacterized protein</fullName>
    </submittedName>
</protein>
<accession>A0A7R9EPW9</accession>
<dbReference type="AlphaFoldDB" id="A0A7R9EPW9"/>
<proteinExistence type="predicted"/>
<feature type="region of interest" description="Disordered" evidence="1">
    <location>
        <begin position="232"/>
        <end position="268"/>
    </location>
</feature>
<gene>
    <name evidence="2" type="ORF">TBIB3V08_LOCUS1690</name>
</gene>
<evidence type="ECO:0000256" key="1">
    <source>
        <dbReference type="SAM" id="MobiDB-lite"/>
    </source>
</evidence>
<feature type="compositionally biased region" description="Pro residues" evidence="1">
    <location>
        <begin position="12"/>
        <end position="26"/>
    </location>
</feature>